<gene>
    <name evidence="1" type="ORF">GP644_14865</name>
</gene>
<reference evidence="1 2" key="1">
    <citation type="submission" date="2019-12" db="EMBL/GenBank/DDBJ databases">
        <authorList>
            <person name="Zhang Y.-J."/>
        </authorList>
    </citation>
    <scope>NUCLEOTIDE SEQUENCE [LARGE SCALE GENOMIC DNA]</scope>
    <source>
        <strain evidence="1 2">H18S-6</strain>
    </source>
</reference>
<evidence type="ECO:0000313" key="1">
    <source>
        <dbReference type="EMBL" id="KAE9628462.1"/>
    </source>
</evidence>
<organism evidence="1 2">
    <name type="scientific">Parasedimentitalea maritima</name>
    <dbReference type="NCBI Taxonomy" id="2578117"/>
    <lineage>
        <taxon>Bacteria</taxon>
        <taxon>Pseudomonadati</taxon>
        <taxon>Pseudomonadota</taxon>
        <taxon>Alphaproteobacteria</taxon>
        <taxon>Rhodobacterales</taxon>
        <taxon>Paracoccaceae</taxon>
        <taxon>Parasedimentitalea</taxon>
    </lineage>
</organism>
<evidence type="ECO:0000313" key="2">
    <source>
        <dbReference type="Proteomes" id="UP000441586"/>
    </source>
</evidence>
<comment type="caution">
    <text evidence="1">The sequence shown here is derived from an EMBL/GenBank/DDBJ whole genome shotgun (WGS) entry which is preliminary data.</text>
</comment>
<accession>A0A6A4RFY3</accession>
<sequence length="59" mass="6651">MDPKTLPTHSVNFIKDKGLYLSVINVNRGQIALGFFENPYTTVLARSLAAEWLGWIELT</sequence>
<name>A0A6A4RFY3_9RHOB</name>
<protein>
    <submittedName>
        <fullName evidence="1">Uncharacterized protein</fullName>
    </submittedName>
</protein>
<dbReference type="Proteomes" id="UP000441586">
    <property type="component" value="Unassembled WGS sequence"/>
</dbReference>
<dbReference type="EMBL" id="WSFO01000009">
    <property type="protein sequence ID" value="KAE9628462.1"/>
    <property type="molecule type" value="Genomic_DNA"/>
</dbReference>
<proteinExistence type="predicted"/>
<dbReference type="RefSeq" id="WP_158980206.1">
    <property type="nucleotide sequence ID" value="NZ_WSFO01000009.1"/>
</dbReference>
<dbReference type="AlphaFoldDB" id="A0A6A4RFY3"/>